<dbReference type="InterPro" id="IPR011659">
    <property type="entry name" value="WD40"/>
</dbReference>
<dbReference type="SUPFAM" id="SSF82171">
    <property type="entry name" value="DPP6 N-terminal domain-like"/>
    <property type="match status" value="1"/>
</dbReference>
<dbReference type="Proteomes" id="UP000295293">
    <property type="component" value="Unassembled WGS sequence"/>
</dbReference>
<feature type="transmembrane region" description="Helical" evidence="1">
    <location>
        <begin position="108"/>
        <end position="127"/>
    </location>
</feature>
<dbReference type="Pfam" id="PF07676">
    <property type="entry name" value="PD40"/>
    <property type="match status" value="1"/>
</dbReference>
<keyword evidence="1" id="KW-0472">Membrane</keyword>
<dbReference type="AlphaFoldDB" id="A0A4R6YYK9"/>
<dbReference type="InterPro" id="IPR011042">
    <property type="entry name" value="6-blade_b-propeller_TolB-like"/>
</dbReference>
<gene>
    <name evidence="2" type="ORF">DFR29_106244</name>
</gene>
<accession>A0A4R6YYK9</accession>
<dbReference type="Gene3D" id="2.120.10.30">
    <property type="entry name" value="TolB, C-terminal domain"/>
    <property type="match status" value="1"/>
</dbReference>
<reference evidence="2 3" key="1">
    <citation type="submission" date="2019-03" db="EMBL/GenBank/DDBJ databases">
        <title>Genomic Encyclopedia of Type Strains, Phase IV (KMG-IV): sequencing the most valuable type-strain genomes for metagenomic binning, comparative biology and taxonomic classification.</title>
        <authorList>
            <person name="Goeker M."/>
        </authorList>
    </citation>
    <scope>NUCLEOTIDE SEQUENCE [LARGE SCALE GENOMIC DNA]</scope>
    <source>
        <strain evidence="2 3">DSM 21667</strain>
    </source>
</reference>
<keyword evidence="1" id="KW-0812">Transmembrane</keyword>
<dbReference type="EMBL" id="SNZH01000006">
    <property type="protein sequence ID" value="TDR44097.1"/>
    <property type="molecule type" value="Genomic_DNA"/>
</dbReference>
<proteinExistence type="predicted"/>
<name>A0A4R6YYK9_9GAMM</name>
<evidence type="ECO:0000313" key="2">
    <source>
        <dbReference type="EMBL" id="TDR44097.1"/>
    </source>
</evidence>
<sequence length="133" mass="14308">MSADGRFVAFFSRASNITTVSNPYSAIYVKDRMTGEIVNVTASLGRTNPLPFEPQLDLSPDGRTLVFSWRGDDPAYPGVYRRVLIYSVSLSGNGLTPEVVAVPAMSSAVSWLLAALVGGLALLTLIGRRQSTR</sequence>
<organism evidence="2 3">
    <name type="scientific">Tahibacter aquaticus</name>
    <dbReference type="NCBI Taxonomy" id="520092"/>
    <lineage>
        <taxon>Bacteria</taxon>
        <taxon>Pseudomonadati</taxon>
        <taxon>Pseudomonadota</taxon>
        <taxon>Gammaproteobacteria</taxon>
        <taxon>Lysobacterales</taxon>
        <taxon>Rhodanobacteraceae</taxon>
        <taxon>Tahibacter</taxon>
    </lineage>
</organism>
<evidence type="ECO:0000256" key="1">
    <source>
        <dbReference type="SAM" id="Phobius"/>
    </source>
</evidence>
<comment type="caution">
    <text evidence="2">The sequence shown here is derived from an EMBL/GenBank/DDBJ whole genome shotgun (WGS) entry which is preliminary data.</text>
</comment>
<evidence type="ECO:0000313" key="3">
    <source>
        <dbReference type="Proteomes" id="UP000295293"/>
    </source>
</evidence>
<protein>
    <submittedName>
        <fullName evidence="2">WD40 repeat protein</fullName>
    </submittedName>
</protein>
<keyword evidence="1" id="KW-1133">Transmembrane helix</keyword>
<keyword evidence="3" id="KW-1185">Reference proteome</keyword>